<dbReference type="PANTHER" id="PTHR42648">
    <property type="entry name" value="TRANSPOSASE, PUTATIVE-RELATED"/>
    <property type="match status" value="1"/>
</dbReference>
<dbReference type="GeneID" id="64692720"/>
<gene>
    <name evidence="3" type="ORF">F5147DRAFT_553883</name>
</gene>
<dbReference type="PANTHER" id="PTHR42648:SF24">
    <property type="entry name" value="INTEGRASE CATALYTIC DOMAIN-CONTAINING PROTEIN"/>
    <property type="match status" value="1"/>
</dbReference>
<feature type="domain" description="GAG-pre-integrase" evidence="2">
    <location>
        <begin position="43"/>
        <end position="112"/>
    </location>
</feature>
<sequence length="159" mass="17370">MGVTLVSISRLTAASYAALFRENSCKIFNEKKKLMGEIAVSRGLYCIKGSKGSFAGVAGVKETLTMREIHARLGHMAPSTIAQMIRDGAITGIVLDSSEATMESCESCEYVKATRKPIGKVRDPPRRESFGDEVHSDLWGPSPVKTPGQKEYFMSFTDD</sequence>
<dbReference type="EMBL" id="JABBWM010000110">
    <property type="protein sequence ID" value="KAG2089618.1"/>
    <property type="molecule type" value="Genomic_DNA"/>
</dbReference>
<reference evidence="3" key="1">
    <citation type="journal article" date="2020" name="New Phytol.">
        <title>Comparative genomics reveals dynamic genome evolution in host specialist ectomycorrhizal fungi.</title>
        <authorList>
            <person name="Lofgren L.A."/>
            <person name="Nguyen N.H."/>
            <person name="Vilgalys R."/>
            <person name="Ruytinx J."/>
            <person name="Liao H.L."/>
            <person name="Branco S."/>
            <person name="Kuo A."/>
            <person name="LaButti K."/>
            <person name="Lipzen A."/>
            <person name="Andreopoulos W."/>
            <person name="Pangilinan J."/>
            <person name="Riley R."/>
            <person name="Hundley H."/>
            <person name="Na H."/>
            <person name="Barry K."/>
            <person name="Grigoriev I.V."/>
            <person name="Stajich J.E."/>
            <person name="Kennedy P.G."/>
        </authorList>
    </citation>
    <scope>NUCLEOTIDE SEQUENCE</scope>
    <source>
        <strain evidence="3">FC423</strain>
    </source>
</reference>
<dbReference type="RefSeq" id="XP_041285957.1">
    <property type="nucleotide sequence ID" value="XM_041430461.1"/>
</dbReference>
<dbReference type="Proteomes" id="UP000823399">
    <property type="component" value="Unassembled WGS sequence"/>
</dbReference>
<organism evidence="3 4">
    <name type="scientific">Suillus discolor</name>
    <dbReference type="NCBI Taxonomy" id="1912936"/>
    <lineage>
        <taxon>Eukaryota</taxon>
        <taxon>Fungi</taxon>
        <taxon>Dikarya</taxon>
        <taxon>Basidiomycota</taxon>
        <taxon>Agaricomycotina</taxon>
        <taxon>Agaricomycetes</taxon>
        <taxon>Agaricomycetidae</taxon>
        <taxon>Boletales</taxon>
        <taxon>Suillineae</taxon>
        <taxon>Suillaceae</taxon>
        <taxon>Suillus</taxon>
    </lineage>
</organism>
<dbReference type="Pfam" id="PF13976">
    <property type="entry name" value="gag_pre-integrs"/>
    <property type="match status" value="1"/>
</dbReference>
<protein>
    <recommendedName>
        <fullName evidence="2">GAG-pre-integrase domain-containing protein</fullName>
    </recommendedName>
</protein>
<dbReference type="OrthoDB" id="7691805at2759"/>
<accession>A0A9P7JMI5</accession>
<comment type="caution">
    <text evidence="3">The sequence shown here is derived from an EMBL/GenBank/DDBJ whole genome shotgun (WGS) entry which is preliminary data.</text>
</comment>
<evidence type="ECO:0000259" key="2">
    <source>
        <dbReference type="Pfam" id="PF13976"/>
    </source>
</evidence>
<name>A0A9P7JMI5_9AGAM</name>
<proteinExistence type="predicted"/>
<dbReference type="InterPro" id="IPR039537">
    <property type="entry name" value="Retrotran_Ty1/copia-like"/>
</dbReference>
<feature type="non-terminal residue" evidence="3">
    <location>
        <position position="159"/>
    </location>
</feature>
<evidence type="ECO:0000313" key="4">
    <source>
        <dbReference type="Proteomes" id="UP000823399"/>
    </source>
</evidence>
<dbReference type="InterPro" id="IPR025724">
    <property type="entry name" value="GAG-pre-integrase_dom"/>
</dbReference>
<feature type="compositionally biased region" description="Basic and acidic residues" evidence="1">
    <location>
        <begin position="120"/>
        <end position="136"/>
    </location>
</feature>
<evidence type="ECO:0000256" key="1">
    <source>
        <dbReference type="SAM" id="MobiDB-lite"/>
    </source>
</evidence>
<evidence type="ECO:0000313" key="3">
    <source>
        <dbReference type="EMBL" id="KAG2089618.1"/>
    </source>
</evidence>
<dbReference type="AlphaFoldDB" id="A0A9P7JMI5"/>
<keyword evidence="4" id="KW-1185">Reference proteome</keyword>
<feature type="region of interest" description="Disordered" evidence="1">
    <location>
        <begin position="119"/>
        <end position="159"/>
    </location>
</feature>